<dbReference type="GO" id="GO:0045892">
    <property type="term" value="P:negative regulation of DNA-templated transcription"/>
    <property type="evidence" value="ECO:0007669"/>
    <property type="project" value="UniProtKB-UniRule"/>
</dbReference>
<dbReference type="Pfam" id="PF22811">
    <property type="entry name" value="Zn_ribbon_NrdR"/>
    <property type="match status" value="1"/>
</dbReference>
<gene>
    <name evidence="8 10" type="primary">nrdR</name>
    <name evidence="10" type="ORF">H8706_06200</name>
</gene>
<evidence type="ECO:0000256" key="5">
    <source>
        <dbReference type="ARBA" id="ARBA00023015"/>
    </source>
</evidence>
<dbReference type="Proteomes" id="UP000647416">
    <property type="component" value="Unassembled WGS sequence"/>
</dbReference>
<evidence type="ECO:0000259" key="9">
    <source>
        <dbReference type="PROSITE" id="PS51161"/>
    </source>
</evidence>
<comment type="cofactor">
    <cofactor evidence="8">
        <name>Zn(2+)</name>
        <dbReference type="ChEBI" id="CHEBI:29105"/>
    </cofactor>
    <text evidence="8">Binds 1 zinc ion.</text>
</comment>
<proteinExistence type="inferred from homology"/>
<evidence type="ECO:0000256" key="4">
    <source>
        <dbReference type="ARBA" id="ARBA00022840"/>
    </source>
</evidence>
<keyword evidence="8" id="KW-0479">Metal-binding</keyword>
<comment type="similarity">
    <text evidence="8">Belongs to the NrdR family.</text>
</comment>
<keyword evidence="8" id="KW-0863">Zinc-finger</keyword>
<name>A0A926IMV6_9FIRM</name>
<dbReference type="PANTHER" id="PTHR30455">
    <property type="entry name" value="TRANSCRIPTIONAL REPRESSOR NRDR"/>
    <property type="match status" value="1"/>
</dbReference>
<evidence type="ECO:0000256" key="3">
    <source>
        <dbReference type="ARBA" id="ARBA00022833"/>
    </source>
</evidence>
<dbReference type="InterPro" id="IPR055173">
    <property type="entry name" value="NrdR-like_N"/>
</dbReference>
<keyword evidence="4 8" id="KW-0067">ATP-binding</keyword>
<dbReference type="InterPro" id="IPR005144">
    <property type="entry name" value="ATP-cone_dom"/>
</dbReference>
<accession>A0A926IMV6</accession>
<dbReference type="EMBL" id="JACRTE010000005">
    <property type="protein sequence ID" value="MBC8596457.1"/>
    <property type="molecule type" value="Genomic_DNA"/>
</dbReference>
<evidence type="ECO:0000313" key="10">
    <source>
        <dbReference type="EMBL" id="MBC8596457.1"/>
    </source>
</evidence>
<evidence type="ECO:0000256" key="2">
    <source>
        <dbReference type="ARBA" id="ARBA00022741"/>
    </source>
</evidence>
<keyword evidence="3 8" id="KW-0862">Zinc</keyword>
<dbReference type="AlphaFoldDB" id="A0A926IMV6"/>
<dbReference type="GO" id="GO:0003677">
    <property type="term" value="F:DNA binding"/>
    <property type="evidence" value="ECO:0007669"/>
    <property type="project" value="UniProtKB-KW"/>
</dbReference>
<feature type="domain" description="ATP-cone" evidence="9">
    <location>
        <begin position="49"/>
        <end position="139"/>
    </location>
</feature>
<keyword evidence="7 8" id="KW-0804">Transcription</keyword>
<evidence type="ECO:0000313" key="11">
    <source>
        <dbReference type="Proteomes" id="UP000647416"/>
    </source>
</evidence>
<feature type="zinc finger region" evidence="8">
    <location>
        <begin position="3"/>
        <end position="34"/>
    </location>
</feature>
<dbReference type="GO" id="GO:0008270">
    <property type="term" value="F:zinc ion binding"/>
    <property type="evidence" value="ECO:0007669"/>
    <property type="project" value="UniProtKB-UniRule"/>
</dbReference>
<organism evidence="10 11">
    <name type="scientific">Qingrenia yutianensis</name>
    <dbReference type="NCBI Taxonomy" id="2763676"/>
    <lineage>
        <taxon>Bacteria</taxon>
        <taxon>Bacillati</taxon>
        <taxon>Bacillota</taxon>
        <taxon>Clostridia</taxon>
        <taxon>Eubacteriales</taxon>
        <taxon>Oscillospiraceae</taxon>
        <taxon>Qingrenia</taxon>
    </lineage>
</organism>
<evidence type="ECO:0000256" key="8">
    <source>
        <dbReference type="HAMAP-Rule" id="MF_00440"/>
    </source>
</evidence>
<keyword evidence="11" id="KW-1185">Reference proteome</keyword>
<dbReference type="NCBIfam" id="TIGR00244">
    <property type="entry name" value="transcriptional regulator NrdR"/>
    <property type="match status" value="1"/>
</dbReference>
<keyword evidence="1 8" id="KW-0678">Repressor</keyword>
<protein>
    <recommendedName>
        <fullName evidence="8">Transcriptional repressor NrdR</fullName>
    </recommendedName>
</protein>
<dbReference type="Pfam" id="PF03477">
    <property type="entry name" value="ATP-cone"/>
    <property type="match status" value="1"/>
</dbReference>
<dbReference type="GO" id="GO:0005524">
    <property type="term" value="F:ATP binding"/>
    <property type="evidence" value="ECO:0007669"/>
    <property type="project" value="UniProtKB-UniRule"/>
</dbReference>
<sequence length="154" mass="18217">MRCPYCEYTESKVIDSRPTDEGNSIRRRRECLKCEKRFTTYEQIESIPIIIIKKDGKRQQYDRQKLINGILRACEKTPVTFAQVENMVSEIEVKLFNSMDREISSTHIGELVMEKLKDIDEVAYVRFASVYREFRDVNTFMDELKSLLKSKKKS</sequence>
<keyword evidence="6 8" id="KW-0238">DNA-binding</keyword>
<reference evidence="10" key="1">
    <citation type="submission" date="2020-08" db="EMBL/GenBank/DDBJ databases">
        <title>Genome public.</title>
        <authorList>
            <person name="Liu C."/>
            <person name="Sun Q."/>
        </authorList>
    </citation>
    <scope>NUCLEOTIDE SEQUENCE</scope>
    <source>
        <strain evidence="10">NSJ-50</strain>
    </source>
</reference>
<dbReference type="HAMAP" id="MF_00440">
    <property type="entry name" value="NrdR"/>
    <property type="match status" value="1"/>
</dbReference>
<evidence type="ECO:0000256" key="7">
    <source>
        <dbReference type="ARBA" id="ARBA00023163"/>
    </source>
</evidence>
<evidence type="ECO:0000256" key="1">
    <source>
        <dbReference type="ARBA" id="ARBA00022491"/>
    </source>
</evidence>
<comment type="function">
    <text evidence="8">Negatively regulates transcription of bacterial ribonucleotide reductase nrd genes and operons by binding to NrdR-boxes.</text>
</comment>
<keyword evidence="5 8" id="KW-0805">Transcription regulation</keyword>
<dbReference type="RefSeq" id="WP_178347135.1">
    <property type="nucleotide sequence ID" value="NZ_JACRTE010000005.1"/>
</dbReference>
<comment type="caution">
    <text evidence="10">The sequence shown here is derived from an EMBL/GenBank/DDBJ whole genome shotgun (WGS) entry which is preliminary data.</text>
</comment>
<dbReference type="InterPro" id="IPR003796">
    <property type="entry name" value="RNR_NrdR-like"/>
</dbReference>
<evidence type="ECO:0000256" key="6">
    <source>
        <dbReference type="ARBA" id="ARBA00023125"/>
    </source>
</evidence>
<dbReference type="PANTHER" id="PTHR30455:SF2">
    <property type="entry name" value="TRANSCRIPTIONAL REPRESSOR NRDR"/>
    <property type="match status" value="1"/>
</dbReference>
<dbReference type="PROSITE" id="PS51161">
    <property type="entry name" value="ATP_CONE"/>
    <property type="match status" value="1"/>
</dbReference>
<keyword evidence="2 8" id="KW-0547">Nucleotide-binding</keyword>